<dbReference type="EMBL" id="CP003607">
    <property type="protein sequence ID" value="AFY83073.1"/>
    <property type="molecule type" value="Genomic_DNA"/>
</dbReference>
<evidence type="ECO:0000313" key="2">
    <source>
        <dbReference type="EMBL" id="AFY83073.1"/>
    </source>
</evidence>
<protein>
    <recommendedName>
        <fullName evidence="1">DUF5615 domain-containing protein</fullName>
    </recommendedName>
</protein>
<dbReference type="KEGG" id="oac:Oscil6304_3507"/>
<dbReference type="Pfam" id="PF18480">
    <property type="entry name" value="DUF5615"/>
    <property type="match status" value="1"/>
</dbReference>
<evidence type="ECO:0000313" key="3">
    <source>
        <dbReference type="Proteomes" id="UP000010367"/>
    </source>
</evidence>
<dbReference type="HOGENOM" id="CLU_166094_1_0_3"/>
<feature type="domain" description="DUF5615" evidence="1">
    <location>
        <begin position="3"/>
        <end position="110"/>
    </location>
</feature>
<reference evidence="2 3" key="1">
    <citation type="submission" date="2012-06" db="EMBL/GenBank/DDBJ databases">
        <title>Finished chromosome of genome of Oscillatoria acuminata PCC 6304.</title>
        <authorList>
            <consortium name="US DOE Joint Genome Institute"/>
            <person name="Gugger M."/>
            <person name="Coursin T."/>
            <person name="Rippka R."/>
            <person name="Tandeau De Marsac N."/>
            <person name="Huntemann M."/>
            <person name="Wei C.-L."/>
            <person name="Han J."/>
            <person name="Detter J.C."/>
            <person name="Han C."/>
            <person name="Tapia R."/>
            <person name="Davenport K."/>
            <person name="Daligault H."/>
            <person name="Erkkila T."/>
            <person name="Gu W."/>
            <person name="Munk A.C.C."/>
            <person name="Teshima H."/>
            <person name="Xu Y."/>
            <person name="Chain P."/>
            <person name="Chen A."/>
            <person name="Krypides N."/>
            <person name="Mavromatis K."/>
            <person name="Markowitz V."/>
            <person name="Szeto E."/>
            <person name="Ivanova N."/>
            <person name="Mikhailova N."/>
            <person name="Ovchinnikova G."/>
            <person name="Pagani I."/>
            <person name="Pati A."/>
            <person name="Goodwin L."/>
            <person name="Peters L."/>
            <person name="Pitluck S."/>
            <person name="Woyke T."/>
            <person name="Kerfeld C."/>
        </authorList>
    </citation>
    <scope>NUCLEOTIDE SEQUENCE [LARGE SCALE GENOMIC DNA]</scope>
    <source>
        <strain evidence="2 3">PCC 6304</strain>
    </source>
</reference>
<dbReference type="PATRIC" id="fig|56110.3.peg.4212"/>
<name>K9TKY9_9CYAN</name>
<accession>K9TKY9</accession>
<keyword evidence="3" id="KW-1185">Reference proteome</keyword>
<proteinExistence type="predicted"/>
<dbReference type="InterPro" id="IPR041049">
    <property type="entry name" value="DUF5615"/>
</dbReference>
<sequence>MARFYVDENFPLPVVELLRNLGHDLLTVREAGKANLGIPDAEVLAFSIECDRAVLTGNRRDYIKLHRLQPNHAGIVVCTEDPNFERLAQRIDQAISDEETLQGKLIRVHRPLE</sequence>
<dbReference type="RefSeq" id="WP_015149703.1">
    <property type="nucleotide sequence ID" value="NC_019693.1"/>
</dbReference>
<dbReference type="Proteomes" id="UP000010367">
    <property type="component" value="Chromosome"/>
</dbReference>
<evidence type="ECO:0000259" key="1">
    <source>
        <dbReference type="Pfam" id="PF18480"/>
    </source>
</evidence>
<dbReference type="InParanoid" id="K9TKY9"/>
<gene>
    <name evidence="2" type="ORF">Oscil6304_3507</name>
</gene>
<dbReference type="OrthoDB" id="3216372at2"/>
<dbReference type="eggNOG" id="COG4634">
    <property type="taxonomic scope" value="Bacteria"/>
</dbReference>
<dbReference type="AlphaFoldDB" id="K9TKY9"/>
<organism evidence="2 3">
    <name type="scientific">Oscillatoria acuminata PCC 6304</name>
    <dbReference type="NCBI Taxonomy" id="56110"/>
    <lineage>
        <taxon>Bacteria</taxon>
        <taxon>Bacillati</taxon>
        <taxon>Cyanobacteriota</taxon>
        <taxon>Cyanophyceae</taxon>
        <taxon>Oscillatoriophycideae</taxon>
        <taxon>Oscillatoriales</taxon>
        <taxon>Oscillatoriaceae</taxon>
        <taxon>Oscillatoria</taxon>
    </lineage>
</organism>
<dbReference type="STRING" id="56110.Oscil6304_3507"/>